<protein>
    <submittedName>
        <fullName evidence="1">Uncharacterized protein</fullName>
    </submittedName>
</protein>
<dbReference type="AlphaFoldDB" id="X1CL38"/>
<name>X1CL38_9ZZZZ</name>
<organism evidence="1">
    <name type="scientific">marine sediment metagenome</name>
    <dbReference type="NCBI Taxonomy" id="412755"/>
    <lineage>
        <taxon>unclassified sequences</taxon>
        <taxon>metagenomes</taxon>
        <taxon>ecological metagenomes</taxon>
    </lineage>
</organism>
<gene>
    <name evidence="1" type="ORF">S01H4_39130</name>
</gene>
<proteinExistence type="predicted"/>
<sequence>MGYAYERAKYRRGELVQTKEMMLESPDRQVSGYFYPELAEKLPKQTLLLEKITEKK</sequence>
<accession>X1CL38</accession>
<evidence type="ECO:0000313" key="1">
    <source>
        <dbReference type="EMBL" id="GAG96913.1"/>
    </source>
</evidence>
<reference evidence="1" key="1">
    <citation type="journal article" date="2014" name="Front. Microbiol.">
        <title>High frequency of phylogenetically diverse reductive dehalogenase-homologous genes in deep subseafloor sedimentary metagenomes.</title>
        <authorList>
            <person name="Kawai M."/>
            <person name="Futagami T."/>
            <person name="Toyoda A."/>
            <person name="Takaki Y."/>
            <person name="Nishi S."/>
            <person name="Hori S."/>
            <person name="Arai W."/>
            <person name="Tsubouchi T."/>
            <person name="Morono Y."/>
            <person name="Uchiyama I."/>
            <person name="Ito T."/>
            <person name="Fujiyama A."/>
            <person name="Inagaki F."/>
            <person name="Takami H."/>
        </authorList>
    </citation>
    <scope>NUCLEOTIDE SEQUENCE</scope>
    <source>
        <strain evidence="1">Expedition CK06-06</strain>
    </source>
</reference>
<comment type="caution">
    <text evidence="1">The sequence shown here is derived from an EMBL/GenBank/DDBJ whole genome shotgun (WGS) entry which is preliminary data.</text>
</comment>
<dbReference type="EMBL" id="BART01021162">
    <property type="protein sequence ID" value="GAG96913.1"/>
    <property type="molecule type" value="Genomic_DNA"/>
</dbReference>